<evidence type="ECO:0000313" key="2">
    <source>
        <dbReference type="EMBL" id="KAF1969304.1"/>
    </source>
</evidence>
<dbReference type="AlphaFoldDB" id="A0A6A5UX43"/>
<evidence type="ECO:0000313" key="3">
    <source>
        <dbReference type="Proteomes" id="UP000800036"/>
    </source>
</evidence>
<sequence>MKAGPRRGNDPGGPEALLVRAPNDTVPGADVELPALDPEEVSPTVGPTGRGGKKGFGQVFAAVEVPLAFASFRATCFADPFWTGLPKRSSRFLFFSSSTSRSSGGRPPVWCELFVSGGNPGLLGVSVAAVFATVETFCARADVPGIAAVVVSPLWESWYVVGVGILAATRCSASTRRISASSASLSWSFRFNTAASASRSACCFSSRF</sequence>
<dbReference type="Proteomes" id="UP000800036">
    <property type="component" value="Unassembled WGS sequence"/>
</dbReference>
<keyword evidence="3" id="KW-1185">Reference proteome</keyword>
<organism evidence="2 3">
    <name type="scientific">Bimuria novae-zelandiae CBS 107.79</name>
    <dbReference type="NCBI Taxonomy" id="1447943"/>
    <lineage>
        <taxon>Eukaryota</taxon>
        <taxon>Fungi</taxon>
        <taxon>Dikarya</taxon>
        <taxon>Ascomycota</taxon>
        <taxon>Pezizomycotina</taxon>
        <taxon>Dothideomycetes</taxon>
        <taxon>Pleosporomycetidae</taxon>
        <taxon>Pleosporales</taxon>
        <taxon>Massarineae</taxon>
        <taxon>Didymosphaeriaceae</taxon>
        <taxon>Bimuria</taxon>
    </lineage>
</organism>
<dbReference type="EMBL" id="ML976711">
    <property type="protein sequence ID" value="KAF1969304.1"/>
    <property type="molecule type" value="Genomic_DNA"/>
</dbReference>
<name>A0A6A5UX43_9PLEO</name>
<protein>
    <submittedName>
        <fullName evidence="2">Uncharacterized protein</fullName>
    </submittedName>
</protein>
<feature type="region of interest" description="Disordered" evidence="1">
    <location>
        <begin position="1"/>
        <end position="31"/>
    </location>
</feature>
<proteinExistence type="predicted"/>
<gene>
    <name evidence="2" type="ORF">BU23DRAFT_242049</name>
</gene>
<reference evidence="2" key="1">
    <citation type="journal article" date="2020" name="Stud. Mycol.">
        <title>101 Dothideomycetes genomes: a test case for predicting lifestyles and emergence of pathogens.</title>
        <authorList>
            <person name="Haridas S."/>
            <person name="Albert R."/>
            <person name="Binder M."/>
            <person name="Bloem J."/>
            <person name="Labutti K."/>
            <person name="Salamov A."/>
            <person name="Andreopoulos B."/>
            <person name="Baker S."/>
            <person name="Barry K."/>
            <person name="Bills G."/>
            <person name="Bluhm B."/>
            <person name="Cannon C."/>
            <person name="Castanera R."/>
            <person name="Culley D."/>
            <person name="Daum C."/>
            <person name="Ezra D."/>
            <person name="Gonzalez J."/>
            <person name="Henrissat B."/>
            <person name="Kuo A."/>
            <person name="Liang C."/>
            <person name="Lipzen A."/>
            <person name="Lutzoni F."/>
            <person name="Magnuson J."/>
            <person name="Mondo S."/>
            <person name="Nolan M."/>
            <person name="Ohm R."/>
            <person name="Pangilinan J."/>
            <person name="Park H.-J."/>
            <person name="Ramirez L."/>
            <person name="Alfaro M."/>
            <person name="Sun H."/>
            <person name="Tritt A."/>
            <person name="Yoshinaga Y."/>
            <person name="Zwiers L.-H."/>
            <person name="Turgeon B."/>
            <person name="Goodwin S."/>
            <person name="Spatafora J."/>
            <person name="Crous P."/>
            <person name="Grigoriev I."/>
        </authorList>
    </citation>
    <scope>NUCLEOTIDE SEQUENCE</scope>
    <source>
        <strain evidence="2">CBS 107.79</strain>
    </source>
</reference>
<evidence type="ECO:0000256" key="1">
    <source>
        <dbReference type="SAM" id="MobiDB-lite"/>
    </source>
</evidence>
<accession>A0A6A5UX43</accession>